<accession>A0AAD2BNN7</accession>
<name>A0AAD2BNN7_9RALS</name>
<dbReference type="Proteomes" id="UP001189756">
    <property type="component" value="Unassembled WGS sequence"/>
</dbReference>
<comment type="caution">
    <text evidence="2">The sequence shown here is derived from an EMBL/GenBank/DDBJ whole genome shotgun (WGS) entry which is preliminary data.</text>
</comment>
<evidence type="ECO:0000313" key="4">
    <source>
        <dbReference type="Proteomes" id="UP001189773"/>
    </source>
</evidence>
<dbReference type="EMBL" id="CATZAR010000001">
    <property type="protein sequence ID" value="CAJ0779049.1"/>
    <property type="molecule type" value="Genomic_DNA"/>
</dbReference>
<protein>
    <recommendedName>
        <fullName evidence="5">Apea-like HEPN domain-containing protein</fullName>
    </recommendedName>
</protein>
<dbReference type="RefSeq" id="WP_012430030.1">
    <property type="nucleotide sequence ID" value="NZ_CATWDO010000001.1"/>
</dbReference>
<sequence length="346" mass="39843">MSAQSTSTYLISLEFKNFSRDMEDHYKTIDPSIEAFWHKASKILRQCEYTHNDCTITIDVGWQRMANRIRRDNDLLRPVRIGTPLDKKWFSKVSRPLKITAKVNTINKNKYSDYKWYPSFFIEAFIHEFFLIANLSTPGSANFRSLFINSGNESRSTEVRLSSFCFENGWVESLDGGWPTVEALPIEDVREWFQAISIGYKQRASTGIEKALYVLLHMAKDETRIDSVIWIFNGLEALVSTRVGESVSGLVRRLGMILDLDLPAQKKLNKEIRSLYDLRSSFVHGGYAVPHPIHSEVIDRALDDDATKLYQLHQFGASLLISTIQALIKKKIINLRFDEFMTVEKI</sequence>
<evidence type="ECO:0000313" key="2">
    <source>
        <dbReference type="EMBL" id="CAJ0780178.1"/>
    </source>
</evidence>
<dbReference type="EMBL" id="CATZAZ010000001">
    <property type="protein sequence ID" value="CAJ0780178.1"/>
    <property type="molecule type" value="Genomic_DNA"/>
</dbReference>
<evidence type="ECO:0000313" key="3">
    <source>
        <dbReference type="Proteomes" id="UP001189756"/>
    </source>
</evidence>
<keyword evidence="4" id="KW-1185">Reference proteome</keyword>
<gene>
    <name evidence="1" type="ORF">LMG18095_00503</name>
    <name evidence="2" type="ORF">R77560_00628</name>
</gene>
<reference evidence="2 4" key="1">
    <citation type="submission" date="2023-07" db="EMBL/GenBank/DDBJ databases">
        <authorList>
            <person name="Peeters C."/>
        </authorList>
    </citation>
    <scope>NUCLEOTIDE SEQUENCE</scope>
    <source>
        <strain evidence="1 4">LMG 18095</strain>
        <strain evidence="2">R-77560</strain>
    </source>
</reference>
<proteinExistence type="predicted"/>
<organism evidence="2 3">
    <name type="scientific">Ralstonia thomasii</name>
    <dbReference type="NCBI Taxonomy" id="3058596"/>
    <lineage>
        <taxon>Bacteria</taxon>
        <taxon>Pseudomonadati</taxon>
        <taxon>Pseudomonadota</taxon>
        <taxon>Betaproteobacteria</taxon>
        <taxon>Burkholderiales</taxon>
        <taxon>Burkholderiaceae</taxon>
        <taxon>Ralstonia</taxon>
    </lineage>
</organism>
<evidence type="ECO:0008006" key="5">
    <source>
        <dbReference type="Google" id="ProtNLM"/>
    </source>
</evidence>
<evidence type="ECO:0000313" key="1">
    <source>
        <dbReference type="EMBL" id="CAJ0779049.1"/>
    </source>
</evidence>
<dbReference type="AlphaFoldDB" id="A0AAD2BNN7"/>
<dbReference type="Proteomes" id="UP001189773">
    <property type="component" value="Unassembled WGS sequence"/>
</dbReference>